<dbReference type="InterPro" id="IPR017896">
    <property type="entry name" value="4Fe4S_Fe-S-bd"/>
</dbReference>
<dbReference type="AlphaFoldDB" id="A0A1T4VWL8"/>
<keyword evidence="9" id="KW-1185">Reference proteome</keyword>
<evidence type="ECO:0000256" key="6">
    <source>
        <dbReference type="ARBA" id="ARBA00023014"/>
    </source>
</evidence>
<evidence type="ECO:0000256" key="4">
    <source>
        <dbReference type="ARBA" id="ARBA00022982"/>
    </source>
</evidence>
<organism evidence="8 9">
    <name type="scientific">Desulfobaculum bizertense DSM 18034</name>
    <dbReference type="NCBI Taxonomy" id="1121442"/>
    <lineage>
        <taxon>Bacteria</taxon>
        <taxon>Pseudomonadati</taxon>
        <taxon>Thermodesulfobacteriota</taxon>
        <taxon>Desulfovibrionia</taxon>
        <taxon>Desulfovibrionales</taxon>
        <taxon>Desulfovibrionaceae</taxon>
        <taxon>Desulfobaculum</taxon>
    </lineage>
</organism>
<dbReference type="PANTHER" id="PTHR43551">
    <property type="entry name" value="FUMARATE REDUCTASE IRON-SULFUR SUBUNIT"/>
    <property type="match status" value="1"/>
</dbReference>
<evidence type="ECO:0000259" key="7">
    <source>
        <dbReference type="PROSITE" id="PS51379"/>
    </source>
</evidence>
<dbReference type="Proteomes" id="UP000189733">
    <property type="component" value="Unassembled WGS sequence"/>
</dbReference>
<dbReference type="Pfam" id="PF02754">
    <property type="entry name" value="CCG"/>
    <property type="match status" value="1"/>
</dbReference>
<evidence type="ECO:0000313" key="8">
    <source>
        <dbReference type="EMBL" id="SKA69410.1"/>
    </source>
</evidence>
<dbReference type="GO" id="GO:0046872">
    <property type="term" value="F:metal ion binding"/>
    <property type="evidence" value="ECO:0007669"/>
    <property type="project" value="UniProtKB-KW"/>
</dbReference>
<gene>
    <name evidence="8" type="ORF">SAMN02745702_01123</name>
</gene>
<evidence type="ECO:0000256" key="2">
    <source>
        <dbReference type="ARBA" id="ARBA00022485"/>
    </source>
</evidence>
<keyword evidence="1" id="KW-0813">Transport</keyword>
<keyword evidence="4" id="KW-0249">Electron transport</keyword>
<dbReference type="PROSITE" id="PS51379">
    <property type="entry name" value="4FE4S_FER_2"/>
    <property type="match status" value="1"/>
</dbReference>
<keyword evidence="2" id="KW-0004">4Fe-4S</keyword>
<keyword evidence="3" id="KW-0479">Metal-binding</keyword>
<dbReference type="PROSITE" id="PS00198">
    <property type="entry name" value="4FE4S_FER_1"/>
    <property type="match status" value="1"/>
</dbReference>
<dbReference type="RefSeq" id="WP_078684424.1">
    <property type="nucleotide sequence ID" value="NZ_FUYA01000003.1"/>
</dbReference>
<dbReference type="GO" id="GO:0016491">
    <property type="term" value="F:oxidoreductase activity"/>
    <property type="evidence" value="ECO:0007669"/>
    <property type="project" value="UniProtKB-ARBA"/>
</dbReference>
<reference evidence="8 9" key="1">
    <citation type="submission" date="2017-02" db="EMBL/GenBank/DDBJ databases">
        <authorList>
            <person name="Peterson S.W."/>
        </authorList>
    </citation>
    <scope>NUCLEOTIDE SEQUENCE [LARGE SCALE GENOMIC DNA]</scope>
    <source>
        <strain evidence="8 9">DSM 18034</strain>
    </source>
</reference>
<dbReference type="PANTHER" id="PTHR43551:SF1">
    <property type="entry name" value="HETERODISULFIDE REDUCTASE"/>
    <property type="match status" value="1"/>
</dbReference>
<accession>A0A1T4VWL8</accession>
<keyword evidence="6" id="KW-0411">Iron-sulfur</keyword>
<dbReference type="InterPro" id="IPR009051">
    <property type="entry name" value="Helical_ferredxn"/>
</dbReference>
<keyword evidence="5" id="KW-0408">Iron</keyword>
<evidence type="ECO:0000256" key="1">
    <source>
        <dbReference type="ARBA" id="ARBA00022448"/>
    </source>
</evidence>
<proteinExistence type="predicted"/>
<dbReference type="Pfam" id="PF13183">
    <property type="entry name" value="Fer4_8"/>
    <property type="match status" value="1"/>
</dbReference>
<dbReference type="Gene3D" id="1.10.1060.10">
    <property type="entry name" value="Alpha-helical ferredoxin"/>
    <property type="match status" value="1"/>
</dbReference>
<dbReference type="SUPFAM" id="SSF46548">
    <property type="entry name" value="alpha-helical ferredoxin"/>
    <property type="match status" value="1"/>
</dbReference>
<name>A0A1T4VWL8_9BACT</name>
<evidence type="ECO:0000313" key="9">
    <source>
        <dbReference type="Proteomes" id="UP000189733"/>
    </source>
</evidence>
<dbReference type="STRING" id="1121442.SAMN02745702_01123"/>
<evidence type="ECO:0000256" key="5">
    <source>
        <dbReference type="ARBA" id="ARBA00023004"/>
    </source>
</evidence>
<protein>
    <submittedName>
        <fullName evidence="8">Fe-S oxidoreductase</fullName>
    </submittedName>
</protein>
<dbReference type="EMBL" id="FUYA01000003">
    <property type="protein sequence ID" value="SKA69410.1"/>
    <property type="molecule type" value="Genomic_DNA"/>
</dbReference>
<dbReference type="OrthoDB" id="9786127at2"/>
<sequence>MNEKTSRISFKDKVTELLPEGGHLNMCLTCGLCSAGCPASGLEGMDPRKFLRMAALGLDEEITSTPWVWMCTMCERCMKICPMQINIPQLVYQARTCWPKEERPRGIVRSCETALTTPTLSAMGISPEDFRFVVEDVLEEVQETQPGQEKLKAPINKQGAHFYLNQNSREPVNEPDEMVPLWKILDIVGADWTYSDTAWAGETYCMFAANDESWEQVVRTKAERVNELGCKVWLSTECGHEFYAMRSGLKKFNVEHNFEFTSIIQWYAKWIREGKLPVNSDWNRDAKVKFTVQDPCQMVRKTLGDPLADDLRFVVKSIVGEENLIEMWPNRTNNYCCGGGGGSLQSGFNAERRAYGKKKFDQIMATGAPYCITPCHNCHSQIEDLSEYYKGGFRTVHLWTLICLSLGILGENERTYIGPDLAALA</sequence>
<dbReference type="GO" id="GO:0051539">
    <property type="term" value="F:4 iron, 4 sulfur cluster binding"/>
    <property type="evidence" value="ECO:0007669"/>
    <property type="project" value="UniProtKB-KW"/>
</dbReference>
<feature type="domain" description="4Fe-4S ferredoxin-type" evidence="7">
    <location>
        <begin position="17"/>
        <end position="48"/>
    </location>
</feature>
<evidence type="ECO:0000256" key="3">
    <source>
        <dbReference type="ARBA" id="ARBA00022723"/>
    </source>
</evidence>
<dbReference type="InterPro" id="IPR004017">
    <property type="entry name" value="Cys_rich_dom"/>
</dbReference>
<dbReference type="InterPro" id="IPR017900">
    <property type="entry name" value="4Fe4S_Fe_S_CS"/>
</dbReference>